<proteinExistence type="inferred from homology"/>
<comment type="subcellular location">
    <subcellularLocation>
        <location evidence="1">Cell membrane</location>
        <topology evidence="1">Single-pass membrane protein</topology>
    </subcellularLocation>
</comment>
<evidence type="ECO:0000313" key="12">
    <source>
        <dbReference type="Proteomes" id="UP001177140"/>
    </source>
</evidence>
<dbReference type="EMBL" id="JAJJMA010023111">
    <property type="protein sequence ID" value="MCL7023516.1"/>
    <property type="molecule type" value="Genomic_DNA"/>
</dbReference>
<evidence type="ECO:0000256" key="4">
    <source>
        <dbReference type="ARBA" id="ARBA00022989"/>
    </source>
</evidence>
<comment type="caution">
    <text evidence="11">The sequence shown here is derived from an EMBL/GenBank/DDBJ whole genome shotgun (WGS) entry which is preliminary data.</text>
</comment>
<name>A0AA41RU34_PAPNU</name>
<evidence type="ECO:0008006" key="13">
    <source>
        <dbReference type="Google" id="ProtNLM"/>
    </source>
</evidence>
<evidence type="ECO:0000256" key="8">
    <source>
        <dbReference type="SAM" id="Coils"/>
    </source>
</evidence>
<evidence type="ECO:0000256" key="5">
    <source>
        <dbReference type="ARBA" id="ARBA00023054"/>
    </source>
</evidence>
<organism evidence="11 12">
    <name type="scientific">Papaver nudicaule</name>
    <name type="common">Iceland poppy</name>
    <dbReference type="NCBI Taxonomy" id="74823"/>
    <lineage>
        <taxon>Eukaryota</taxon>
        <taxon>Viridiplantae</taxon>
        <taxon>Streptophyta</taxon>
        <taxon>Embryophyta</taxon>
        <taxon>Tracheophyta</taxon>
        <taxon>Spermatophyta</taxon>
        <taxon>Magnoliopsida</taxon>
        <taxon>Ranunculales</taxon>
        <taxon>Papaveraceae</taxon>
        <taxon>Papaveroideae</taxon>
        <taxon>Papaver</taxon>
    </lineage>
</organism>
<dbReference type="PANTHER" id="PTHR32219:SF2">
    <property type="entry name" value="PROTON PUMP-INTERACTOR 1"/>
    <property type="match status" value="1"/>
</dbReference>
<keyword evidence="4 10" id="KW-1133">Transmembrane helix</keyword>
<keyword evidence="12" id="KW-1185">Reference proteome</keyword>
<feature type="compositionally biased region" description="Acidic residues" evidence="9">
    <location>
        <begin position="533"/>
        <end position="547"/>
    </location>
</feature>
<evidence type="ECO:0000256" key="9">
    <source>
        <dbReference type="SAM" id="MobiDB-lite"/>
    </source>
</evidence>
<evidence type="ECO:0000256" key="6">
    <source>
        <dbReference type="ARBA" id="ARBA00023136"/>
    </source>
</evidence>
<feature type="transmembrane region" description="Helical" evidence="10">
    <location>
        <begin position="597"/>
        <end position="619"/>
    </location>
</feature>
<dbReference type="InterPro" id="IPR055282">
    <property type="entry name" value="PPI1-4"/>
</dbReference>
<evidence type="ECO:0000256" key="10">
    <source>
        <dbReference type="SAM" id="Phobius"/>
    </source>
</evidence>
<keyword evidence="2" id="KW-1003">Cell membrane</keyword>
<evidence type="ECO:0000256" key="1">
    <source>
        <dbReference type="ARBA" id="ARBA00004162"/>
    </source>
</evidence>
<evidence type="ECO:0000256" key="7">
    <source>
        <dbReference type="ARBA" id="ARBA00038080"/>
    </source>
</evidence>
<feature type="compositionally biased region" description="Basic and acidic residues" evidence="9">
    <location>
        <begin position="510"/>
        <end position="522"/>
    </location>
</feature>
<dbReference type="AlphaFoldDB" id="A0AA41RU34"/>
<reference evidence="11" key="1">
    <citation type="submission" date="2022-03" db="EMBL/GenBank/DDBJ databases">
        <title>A functionally conserved STORR gene fusion in Papaver species that diverged 16.8 million years ago.</title>
        <authorList>
            <person name="Catania T."/>
        </authorList>
    </citation>
    <scope>NUCLEOTIDE SEQUENCE</scope>
    <source>
        <strain evidence="11">S-191538</strain>
    </source>
</reference>
<gene>
    <name evidence="11" type="ORF">MKW94_000712</name>
</gene>
<feature type="compositionally biased region" description="Basic and acidic residues" evidence="9">
    <location>
        <begin position="562"/>
        <end position="571"/>
    </location>
</feature>
<keyword evidence="5 8" id="KW-0175">Coiled coil</keyword>
<sequence>MGVEIMGGDVAHVPANEVTEGEKKTLVHEKENGKVNQEPVIDEPIKFGSHGNDVPVKEEASAKDTNLPKDAVDEWPEPKKIHSFYFPRVRPLDDPKLKVKVEQAEKELRRKNDARFQILEKIKAKRTERADVFSQLKPLIGENKKYRTIVDAKRTEMKPLHEALGQLRTANNTNRERGAGLCSSEQELNDLIRSLNYKIQHESNTLVEEKQLLRDIKQLEGSRDKVVANAAMKAKIQDSLGQKDAIQDQVKLIGGDLDGVRKERQAITGKIKIMDEELKAIDEDISKLQEELDALSQSRDKQFEHIRELRNQREGGNSTFYQNRSLLNNARGFAANKDIAALEDLCNTEVEKFLSQWSSSKAFRDDYERRILGSLDSRQLSRDGRMRNPNEKPLVSEVLVPVEREVVKPIVKLPKEETKAHPQQDKTPVTKVQKEEPKKATAPVINAKTEDPEDEIFSVGKLQKETVKALDQTKLKEMKREEEIAKAKSALERKKKLAEKAAAKAAIRAQKEAEKKLKDREKKSKKKAGVTPDSEEQTEAENSESNEPENANISVEAPIQTKNKEQKENTVRSRNRTRGGQDSLPKVILKRKKATPYWTWVAPAALVILILLVLGYYYLL</sequence>
<feature type="region of interest" description="Disordered" evidence="9">
    <location>
        <begin position="416"/>
        <end position="444"/>
    </location>
</feature>
<keyword evidence="3 10" id="KW-0812">Transmembrane</keyword>
<feature type="region of interest" description="Disordered" evidence="9">
    <location>
        <begin position="510"/>
        <end position="584"/>
    </location>
</feature>
<evidence type="ECO:0000256" key="3">
    <source>
        <dbReference type="ARBA" id="ARBA00022692"/>
    </source>
</evidence>
<protein>
    <recommendedName>
        <fullName evidence="13">Proton pump-interactor 1</fullName>
    </recommendedName>
</protein>
<comment type="similarity">
    <text evidence="7">Belongs to the plant Proton pump-interactor protein family.</text>
</comment>
<evidence type="ECO:0000313" key="11">
    <source>
        <dbReference type="EMBL" id="MCL7023516.1"/>
    </source>
</evidence>
<keyword evidence="6 10" id="KW-0472">Membrane</keyword>
<accession>A0AA41RU34</accession>
<feature type="coiled-coil region" evidence="8">
    <location>
        <begin position="271"/>
        <end position="312"/>
    </location>
</feature>
<dbReference type="PANTHER" id="PTHR32219">
    <property type="entry name" value="RNA-BINDING PROTEIN YLMH-RELATED"/>
    <property type="match status" value="1"/>
</dbReference>
<dbReference type="GO" id="GO:0005886">
    <property type="term" value="C:plasma membrane"/>
    <property type="evidence" value="ECO:0007669"/>
    <property type="project" value="UniProtKB-SubCell"/>
</dbReference>
<dbReference type="Proteomes" id="UP001177140">
    <property type="component" value="Unassembled WGS sequence"/>
</dbReference>
<evidence type="ECO:0000256" key="2">
    <source>
        <dbReference type="ARBA" id="ARBA00022475"/>
    </source>
</evidence>